<dbReference type="Proteomes" id="UP001499978">
    <property type="component" value="Unassembled WGS sequence"/>
</dbReference>
<evidence type="ECO:0000313" key="4">
    <source>
        <dbReference type="Proteomes" id="UP001499978"/>
    </source>
</evidence>
<organism evidence="3 4">
    <name type="scientific">Pilimelia columellifera subsp. columellifera</name>
    <dbReference type="NCBI Taxonomy" id="706583"/>
    <lineage>
        <taxon>Bacteria</taxon>
        <taxon>Bacillati</taxon>
        <taxon>Actinomycetota</taxon>
        <taxon>Actinomycetes</taxon>
        <taxon>Micromonosporales</taxon>
        <taxon>Micromonosporaceae</taxon>
        <taxon>Pilimelia</taxon>
    </lineage>
</organism>
<evidence type="ECO:0000256" key="2">
    <source>
        <dbReference type="SAM" id="Phobius"/>
    </source>
</evidence>
<sequence length="288" mass="30514">MRHMRSLLAATLVAPLIWLLVGYGQTWSASALRQWEDVEIYRTAELLPALGCLAGAALLVAGLLPRRVSPAGPATAALLLAVPVTALMIDPFATMSALTRTSVLGRDLPLAAPVGNGTLPLLVTLLLFATALPARWRRPAPAPAPPSRPVTGRDPEATGAWAARWRDRTARTDAGGPGAGRPTLGARLAASLNAGDHPPASLNEPPGRARDRQAEPAPPPAPYERIDDVTRAYDLNNDASDPQPAAATPGDRRAGPVRRHSLNRAPANRLPRPRSSTEDRFFGDDADR</sequence>
<feature type="compositionally biased region" description="Basic and acidic residues" evidence="1">
    <location>
        <begin position="275"/>
        <end position="288"/>
    </location>
</feature>
<dbReference type="EMBL" id="BAAARY010000003">
    <property type="protein sequence ID" value="GAA2514796.1"/>
    <property type="molecule type" value="Genomic_DNA"/>
</dbReference>
<dbReference type="RefSeq" id="WP_344168625.1">
    <property type="nucleotide sequence ID" value="NZ_BAAARY010000003.1"/>
</dbReference>
<keyword evidence="2" id="KW-1133">Transmembrane helix</keyword>
<feature type="transmembrane region" description="Helical" evidence="2">
    <location>
        <begin position="47"/>
        <end position="64"/>
    </location>
</feature>
<feature type="transmembrane region" description="Helical" evidence="2">
    <location>
        <begin position="110"/>
        <end position="132"/>
    </location>
</feature>
<gene>
    <name evidence="3" type="ORF">GCM10010201_08760</name>
</gene>
<reference evidence="4" key="1">
    <citation type="journal article" date="2019" name="Int. J. Syst. Evol. Microbiol.">
        <title>The Global Catalogue of Microorganisms (GCM) 10K type strain sequencing project: providing services to taxonomists for standard genome sequencing and annotation.</title>
        <authorList>
            <consortium name="The Broad Institute Genomics Platform"/>
            <consortium name="The Broad Institute Genome Sequencing Center for Infectious Disease"/>
            <person name="Wu L."/>
            <person name="Ma J."/>
        </authorList>
    </citation>
    <scope>NUCLEOTIDE SEQUENCE [LARGE SCALE GENOMIC DNA]</scope>
    <source>
        <strain evidence="4">JCM 3367</strain>
    </source>
</reference>
<protein>
    <submittedName>
        <fullName evidence="3">Uncharacterized protein</fullName>
    </submittedName>
</protein>
<keyword evidence="2" id="KW-0812">Transmembrane</keyword>
<name>A0ABP6ADU4_9ACTN</name>
<feature type="transmembrane region" description="Helical" evidence="2">
    <location>
        <begin position="76"/>
        <end position="98"/>
    </location>
</feature>
<feature type="compositionally biased region" description="Low complexity" evidence="1">
    <location>
        <begin position="263"/>
        <end position="274"/>
    </location>
</feature>
<keyword evidence="2" id="KW-0472">Membrane</keyword>
<accession>A0ABP6ADU4</accession>
<keyword evidence="4" id="KW-1185">Reference proteome</keyword>
<comment type="caution">
    <text evidence="3">The sequence shown here is derived from an EMBL/GenBank/DDBJ whole genome shotgun (WGS) entry which is preliminary data.</text>
</comment>
<evidence type="ECO:0000313" key="3">
    <source>
        <dbReference type="EMBL" id="GAA2514796.1"/>
    </source>
</evidence>
<feature type="region of interest" description="Disordered" evidence="1">
    <location>
        <begin position="137"/>
        <end position="288"/>
    </location>
</feature>
<evidence type="ECO:0000256" key="1">
    <source>
        <dbReference type="SAM" id="MobiDB-lite"/>
    </source>
</evidence>
<proteinExistence type="predicted"/>